<reference evidence="6" key="3">
    <citation type="submission" date="2025-09" db="UniProtKB">
        <authorList>
            <consortium name="Ensembl"/>
        </authorList>
    </citation>
    <scope>IDENTIFICATION</scope>
</reference>
<protein>
    <recommendedName>
        <fullName evidence="5">FZ domain-containing protein</fullName>
    </recommendedName>
</protein>
<evidence type="ECO:0000256" key="4">
    <source>
        <dbReference type="SAM" id="SignalP"/>
    </source>
</evidence>
<feature type="signal peptide" evidence="4">
    <location>
        <begin position="1"/>
        <end position="28"/>
    </location>
</feature>
<dbReference type="AlphaFoldDB" id="A0A672VFR8"/>
<dbReference type="InterPro" id="IPR015526">
    <property type="entry name" value="Frizzled/SFRP"/>
</dbReference>
<dbReference type="Ensembl" id="ENSSHBT00005030367.1">
    <property type="protein sequence ID" value="ENSSHBP00005025528.1"/>
    <property type="gene ID" value="ENSSHBG00005021200.1"/>
</dbReference>
<dbReference type="GO" id="GO:0035567">
    <property type="term" value="P:non-canonical Wnt signaling pathway"/>
    <property type="evidence" value="ECO:0007669"/>
    <property type="project" value="TreeGrafter"/>
</dbReference>
<dbReference type="InterPro" id="IPR020067">
    <property type="entry name" value="Frizzled_dom"/>
</dbReference>
<keyword evidence="4" id="KW-0732">Signal</keyword>
<dbReference type="GO" id="GO:0042813">
    <property type="term" value="F:Wnt receptor activity"/>
    <property type="evidence" value="ECO:0007669"/>
    <property type="project" value="TreeGrafter"/>
</dbReference>
<feature type="disulfide bond" evidence="3">
    <location>
        <begin position="75"/>
        <end position="113"/>
    </location>
</feature>
<dbReference type="PANTHER" id="PTHR11309">
    <property type="entry name" value="FRIZZLED"/>
    <property type="match status" value="1"/>
</dbReference>
<dbReference type="Proteomes" id="UP000472266">
    <property type="component" value="Chromosome 6"/>
</dbReference>
<dbReference type="SMART" id="SM00063">
    <property type="entry name" value="FRI"/>
    <property type="match status" value="1"/>
</dbReference>
<keyword evidence="1" id="KW-0217">Developmental protein</keyword>
<reference evidence="6 7" key="1">
    <citation type="submission" date="2019-11" db="EMBL/GenBank/DDBJ databases">
        <title>Strigops habroptila (kakapo) genome, bStrHab1, primary haplotype, v2.</title>
        <authorList>
            <person name="Jarvis E.D."/>
            <person name="Howard J."/>
            <person name="Rhie A."/>
            <person name="Phillippy A."/>
            <person name="Korlach J."/>
            <person name="Digby A."/>
            <person name="Iorns D."/>
            <person name="Eason D."/>
            <person name="Robertson B."/>
            <person name="Raemaekers T."/>
            <person name="Howe K."/>
            <person name="Lewin H."/>
            <person name="Damas J."/>
            <person name="Hastie A."/>
            <person name="Tracey A."/>
            <person name="Chow W."/>
            <person name="Fedrigo O."/>
        </authorList>
    </citation>
    <scope>NUCLEOTIDE SEQUENCE [LARGE SCALE GENOMIC DNA]</scope>
</reference>
<feature type="disulfide bond" evidence="3">
    <location>
        <begin position="38"/>
        <end position="84"/>
    </location>
</feature>
<dbReference type="GO" id="GO:0060070">
    <property type="term" value="P:canonical Wnt signaling pathway"/>
    <property type="evidence" value="ECO:0007669"/>
    <property type="project" value="TreeGrafter"/>
</dbReference>
<dbReference type="Pfam" id="PF01392">
    <property type="entry name" value="Fz"/>
    <property type="match status" value="1"/>
</dbReference>
<dbReference type="Gene3D" id="1.10.2000.10">
    <property type="entry name" value="Frizzled cysteine-rich domain"/>
    <property type="match status" value="1"/>
</dbReference>
<keyword evidence="7" id="KW-1185">Reference proteome</keyword>
<feature type="chain" id="PRO_5025474739" description="FZ domain-containing protein" evidence="4">
    <location>
        <begin position="29"/>
        <end position="265"/>
    </location>
</feature>
<name>A0A672VFR8_STRHB</name>
<dbReference type="GO" id="GO:0017147">
    <property type="term" value="F:Wnt-protein binding"/>
    <property type="evidence" value="ECO:0007669"/>
    <property type="project" value="TreeGrafter"/>
</dbReference>
<evidence type="ECO:0000259" key="5">
    <source>
        <dbReference type="PROSITE" id="PS50038"/>
    </source>
</evidence>
<dbReference type="SUPFAM" id="SSF63501">
    <property type="entry name" value="Frizzled cysteine-rich domain"/>
    <property type="match status" value="1"/>
</dbReference>
<organism evidence="6 7">
    <name type="scientific">Strigops habroptila</name>
    <name type="common">Kakapo</name>
    <dbReference type="NCBI Taxonomy" id="2489341"/>
    <lineage>
        <taxon>Eukaryota</taxon>
        <taxon>Metazoa</taxon>
        <taxon>Chordata</taxon>
        <taxon>Craniata</taxon>
        <taxon>Vertebrata</taxon>
        <taxon>Euteleostomi</taxon>
        <taxon>Archelosauria</taxon>
        <taxon>Archosauria</taxon>
        <taxon>Dinosauria</taxon>
        <taxon>Saurischia</taxon>
        <taxon>Theropoda</taxon>
        <taxon>Coelurosauria</taxon>
        <taxon>Aves</taxon>
        <taxon>Neognathae</taxon>
        <taxon>Neoaves</taxon>
        <taxon>Telluraves</taxon>
        <taxon>Australaves</taxon>
        <taxon>Psittaciformes</taxon>
        <taxon>Psittacidae</taxon>
        <taxon>Strigops</taxon>
    </lineage>
</organism>
<dbReference type="InterPro" id="IPR036790">
    <property type="entry name" value="Frizzled_dom_sf"/>
</dbReference>
<feature type="domain" description="FZ" evidence="5">
    <location>
        <begin position="23"/>
        <end position="141"/>
    </location>
</feature>
<dbReference type="GeneTree" id="ENSGT00940000167200"/>
<dbReference type="PROSITE" id="PS50038">
    <property type="entry name" value="FZ"/>
    <property type="match status" value="1"/>
</dbReference>
<comment type="caution">
    <text evidence="3">Lacks conserved residue(s) required for the propagation of feature annotation.</text>
</comment>
<evidence type="ECO:0000256" key="2">
    <source>
        <dbReference type="ARBA" id="ARBA00023157"/>
    </source>
</evidence>
<accession>A0A672VFR8</accession>
<evidence type="ECO:0000313" key="7">
    <source>
        <dbReference type="Proteomes" id="UP000472266"/>
    </source>
</evidence>
<dbReference type="GO" id="GO:0005886">
    <property type="term" value="C:plasma membrane"/>
    <property type="evidence" value="ECO:0007669"/>
    <property type="project" value="TreeGrafter"/>
</dbReference>
<evidence type="ECO:0000256" key="3">
    <source>
        <dbReference type="PROSITE-ProRule" id="PRU00090"/>
    </source>
</evidence>
<evidence type="ECO:0000313" key="6">
    <source>
        <dbReference type="Ensembl" id="ENSSHBP00005025528.1"/>
    </source>
</evidence>
<dbReference type="FunFam" id="1.10.2000.10:FF:000017">
    <property type="entry name" value="Alpha 1 type XVIII collagen"/>
    <property type="match status" value="1"/>
</dbReference>
<evidence type="ECO:0000256" key="1">
    <source>
        <dbReference type="ARBA" id="ARBA00022473"/>
    </source>
</evidence>
<keyword evidence="2 3" id="KW-1015">Disulfide bond</keyword>
<sequence>EEGLAGPLLLGAGLASFLPGLMPPAGHCQPIPSQLPFCSVLGTSHFALPNYLRHSTEVEVQAALHEWEGLLESRCHRYLEWFLCLLLLPGCSASVPITPPPCQGFCEAIRDLCWMHLAGGRLPLPCDALPAEDEGYSCVFINASAGNALGDASALSPWDAAEPNTTFHPASPNEELQWVLFPSTRLSITIPSSCFNPPSLMRHIERQYPGGPGQEMLPDGIVLALGARFAGVSCRCLLWEQGERKRVGGGQHWSDREGAHCSPHQ</sequence>
<proteinExistence type="predicted"/>
<reference evidence="6" key="2">
    <citation type="submission" date="2025-08" db="UniProtKB">
        <authorList>
            <consortium name="Ensembl"/>
        </authorList>
    </citation>
    <scope>IDENTIFICATION</scope>
</reference>
<dbReference type="InParanoid" id="A0A672VFR8"/>